<organism evidence="1 2">
    <name type="scientific">Hibiscus sabdariffa</name>
    <name type="common">roselle</name>
    <dbReference type="NCBI Taxonomy" id="183260"/>
    <lineage>
        <taxon>Eukaryota</taxon>
        <taxon>Viridiplantae</taxon>
        <taxon>Streptophyta</taxon>
        <taxon>Embryophyta</taxon>
        <taxon>Tracheophyta</taxon>
        <taxon>Spermatophyta</taxon>
        <taxon>Magnoliopsida</taxon>
        <taxon>eudicotyledons</taxon>
        <taxon>Gunneridae</taxon>
        <taxon>Pentapetalae</taxon>
        <taxon>rosids</taxon>
        <taxon>malvids</taxon>
        <taxon>Malvales</taxon>
        <taxon>Malvaceae</taxon>
        <taxon>Malvoideae</taxon>
        <taxon>Hibiscus</taxon>
    </lineage>
</organism>
<name>A0ABR2PKG9_9ROSI</name>
<accession>A0ABR2PKG9</accession>
<evidence type="ECO:0000313" key="1">
    <source>
        <dbReference type="EMBL" id="KAK8988914.1"/>
    </source>
</evidence>
<sequence>SSMNVDLAMPGGNIWGGLRNMALETGFYLSGS</sequence>
<feature type="non-terminal residue" evidence="1">
    <location>
        <position position="1"/>
    </location>
</feature>
<gene>
    <name evidence="1" type="ORF">V6N11_030286</name>
</gene>
<protein>
    <submittedName>
        <fullName evidence="1">Uncharacterized protein</fullName>
    </submittedName>
</protein>
<proteinExistence type="predicted"/>
<evidence type="ECO:0000313" key="2">
    <source>
        <dbReference type="Proteomes" id="UP001396334"/>
    </source>
</evidence>
<reference evidence="1 2" key="1">
    <citation type="journal article" date="2024" name="G3 (Bethesda)">
        <title>Genome assembly of Hibiscus sabdariffa L. provides insights into metabolisms of medicinal natural products.</title>
        <authorList>
            <person name="Kim T."/>
        </authorList>
    </citation>
    <scope>NUCLEOTIDE SEQUENCE [LARGE SCALE GENOMIC DNA]</scope>
    <source>
        <strain evidence="1">TK-2024</strain>
        <tissue evidence="1">Old leaves</tissue>
    </source>
</reference>
<comment type="caution">
    <text evidence="1">The sequence shown here is derived from an EMBL/GenBank/DDBJ whole genome shotgun (WGS) entry which is preliminary data.</text>
</comment>
<dbReference type="EMBL" id="JBBPBN010000057">
    <property type="protein sequence ID" value="KAK8988914.1"/>
    <property type="molecule type" value="Genomic_DNA"/>
</dbReference>
<dbReference type="Proteomes" id="UP001396334">
    <property type="component" value="Unassembled WGS sequence"/>
</dbReference>
<keyword evidence="2" id="KW-1185">Reference proteome</keyword>